<gene>
    <name evidence="7" type="primary">rplC</name>
    <name evidence="8" type="ORF">SAMN05660330_02248</name>
</gene>
<dbReference type="EMBL" id="FNJI01000014">
    <property type="protein sequence ID" value="SDP26484.1"/>
    <property type="molecule type" value="Genomic_DNA"/>
</dbReference>
<dbReference type="GO" id="GO:0019843">
    <property type="term" value="F:rRNA binding"/>
    <property type="evidence" value="ECO:0007669"/>
    <property type="project" value="UniProtKB-UniRule"/>
</dbReference>
<protein>
    <recommendedName>
        <fullName evidence="6 7">Large ribosomal subunit protein uL3</fullName>
    </recommendedName>
</protein>
<dbReference type="RefSeq" id="WP_092222816.1">
    <property type="nucleotide sequence ID" value="NZ_FNJI01000014.1"/>
</dbReference>
<keyword evidence="9" id="KW-1185">Reference proteome</keyword>
<dbReference type="FunFam" id="2.40.30.10:FF:000004">
    <property type="entry name" value="50S ribosomal protein L3"/>
    <property type="match status" value="1"/>
</dbReference>
<dbReference type="GO" id="GO:0003735">
    <property type="term" value="F:structural constituent of ribosome"/>
    <property type="evidence" value="ECO:0007669"/>
    <property type="project" value="UniProtKB-UniRule"/>
</dbReference>
<dbReference type="PANTHER" id="PTHR11229">
    <property type="entry name" value="50S RIBOSOMAL PROTEIN L3"/>
    <property type="match status" value="1"/>
</dbReference>
<evidence type="ECO:0000256" key="4">
    <source>
        <dbReference type="ARBA" id="ARBA00022980"/>
    </source>
</evidence>
<keyword evidence="3 7" id="KW-0694">RNA-binding</keyword>
<dbReference type="NCBIfam" id="TIGR03625">
    <property type="entry name" value="L3_bact"/>
    <property type="match status" value="1"/>
</dbReference>
<evidence type="ECO:0000313" key="9">
    <source>
        <dbReference type="Proteomes" id="UP000199073"/>
    </source>
</evidence>
<reference evidence="8 9" key="1">
    <citation type="submission" date="2016-10" db="EMBL/GenBank/DDBJ databases">
        <authorList>
            <person name="de Groot N.N."/>
        </authorList>
    </citation>
    <scope>NUCLEOTIDE SEQUENCE [LARGE SCALE GENOMIC DNA]</scope>
    <source>
        <strain evidence="8 9">DSM 12130</strain>
    </source>
</reference>
<proteinExistence type="inferred from homology"/>
<evidence type="ECO:0000256" key="6">
    <source>
        <dbReference type="ARBA" id="ARBA00035243"/>
    </source>
</evidence>
<evidence type="ECO:0000313" key="8">
    <source>
        <dbReference type="EMBL" id="SDP26484.1"/>
    </source>
</evidence>
<sequence length="209" mass="22317">MPKSMGILGKKIGMTRIYGEVGQAIPVTVIEAGPCKVLQVKTEATDGYNAIQVGFADKKASRINKPQTGHFNKSGVEGYYFVREFRVADDAAYEVGQEISIDDVIKIGDKVDVQGTSKGRGFQGVIKRHGFSGGGAGHGSMFHRAPGSIGCSAYPGRVIKGKKLPGRMGNDTVLRKNVVVVDIRSEENVVLLKGPLPGAKNGLLKIFTK</sequence>
<dbReference type="Gene3D" id="2.40.30.10">
    <property type="entry name" value="Translation factors"/>
    <property type="match status" value="1"/>
</dbReference>
<dbReference type="OrthoDB" id="9806135at2"/>
<keyword evidence="4 7" id="KW-0689">Ribosomal protein</keyword>
<keyword evidence="2 7" id="KW-0699">rRNA-binding</keyword>
<comment type="function">
    <text evidence="7">One of the primary rRNA binding proteins, it binds directly near the 3'-end of the 23S rRNA, where it nucleates assembly of the 50S subunit.</text>
</comment>
<dbReference type="AlphaFoldDB" id="A0A1H0RAE8"/>
<dbReference type="InterPro" id="IPR019927">
    <property type="entry name" value="Ribosomal_uL3_bac/org-type"/>
</dbReference>
<dbReference type="Gene3D" id="3.30.160.810">
    <property type="match status" value="1"/>
</dbReference>
<evidence type="ECO:0000256" key="5">
    <source>
        <dbReference type="ARBA" id="ARBA00023274"/>
    </source>
</evidence>
<dbReference type="Proteomes" id="UP000199073">
    <property type="component" value="Unassembled WGS sequence"/>
</dbReference>
<dbReference type="PANTHER" id="PTHR11229:SF16">
    <property type="entry name" value="LARGE RIBOSOMAL SUBUNIT PROTEIN UL3C"/>
    <property type="match status" value="1"/>
</dbReference>
<comment type="subunit">
    <text evidence="7">Part of the 50S ribosomal subunit. Forms a cluster with proteins L14 and L19.</text>
</comment>
<evidence type="ECO:0000256" key="7">
    <source>
        <dbReference type="HAMAP-Rule" id="MF_01325"/>
    </source>
</evidence>
<dbReference type="SUPFAM" id="SSF50447">
    <property type="entry name" value="Translation proteins"/>
    <property type="match status" value="1"/>
</dbReference>
<dbReference type="STRING" id="91360.SAMN05660330_02248"/>
<dbReference type="InterPro" id="IPR000597">
    <property type="entry name" value="Ribosomal_uL3"/>
</dbReference>
<accession>A0A1H0RAE8</accession>
<evidence type="ECO:0000256" key="2">
    <source>
        <dbReference type="ARBA" id="ARBA00022730"/>
    </source>
</evidence>
<dbReference type="GO" id="GO:0022625">
    <property type="term" value="C:cytosolic large ribosomal subunit"/>
    <property type="evidence" value="ECO:0007669"/>
    <property type="project" value="TreeGrafter"/>
</dbReference>
<dbReference type="InterPro" id="IPR009000">
    <property type="entry name" value="Transl_B-barrel_sf"/>
</dbReference>
<comment type="similarity">
    <text evidence="1 7">Belongs to the universal ribosomal protein uL3 family.</text>
</comment>
<dbReference type="FunFam" id="3.30.160.810:FF:000001">
    <property type="entry name" value="50S ribosomal protein L3"/>
    <property type="match status" value="1"/>
</dbReference>
<keyword evidence="5 7" id="KW-0687">Ribonucleoprotein</keyword>
<name>A0A1H0RAE8_9BACT</name>
<dbReference type="HAMAP" id="MF_01325_B">
    <property type="entry name" value="Ribosomal_uL3_B"/>
    <property type="match status" value="1"/>
</dbReference>
<dbReference type="Pfam" id="PF00297">
    <property type="entry name" value="Ribosomal_L3"/>
    <property type="match status" value="1"/>
</dbReference>
<dbReference type="GO" id="GO:0006412">
    <property type="term" value="P:translation"/>
    <property type="evidence" value="ECO:0007669"/>
    <property type="project" value="UniProtKB-UniRule"/>
</dbReference>
<organism evidence="8 9">
    <name type="scientific">Desulforhopalus singaporensis</name>
    <dbReference type="NCBI Taxonomy" id="91360"/>
    <lineage>
        <taxon>Bacteria</taxon>
        <taxon>Pseudomonadati</taxon>
        <taxon>Thermodesulfobacteriota</taxon>
        <taxon>Desulfobulbia</taxon>
        <taxon>Desulfobulbales</taxon>
        <taxon>Desulfocapsaceae</taxon>
        <taxon>Desulforhopalus</taxon>
    </lineage>
</organism>
<evidence type="ECO:0000256" key="1">
    <source>
        <dbReference type="ARBA" id="ARBA00006540"/>
    </source>
</evidence>
<evidence type="ECO:0000256" key="3">
    <source>
        <dbReference type="ARBA" id="ARBA00022884"/>
    </source>
</evidence>